<dbReference type="SUPFAM" id="SSF53448">
    <property type="entry name" value="Nucleotide-diphospho-sugar transferases"/>
    <property type="match status" value="1"/>
</dbReference>
<dbReference type="Gene3D" id="3.90.550.10">
    <property type="entry name" value="Spore Coat Polysaccharide Biosynthesis Protein SpsA, Chain A"/>
    <property type="match status" value="1"/>
</dbReference>
<dbReference type="InterPro" id="IPR029044">
    <property type="entry name" value="Nucleotide-diphossugar_trans"/>
</dbReference>
<proteinExistence type="predicted"/>
<keyword evidence="2" id="KW-0808">Transferase</keyword>
<evidence type="ECO:0000313" key="3">
    <source>
        <dbReference type="Proteomes" id="UP000199439"/>
    </source>
</evidence>
<dbReference type="CDD" id="cd00761">
    <property type="entry name" value="Glyco_tranf_GTA_type"/>
    <property type="match status" value="1"/>
</dbReference>
<dbReference type="Pfam" id="PF00535">
    <property type="entry name" value="Glycos_transf_2"/>
    <property type="match status" value="1"/>
</dbReference>
<keyword evidence="3" id="KW-1185">Reference proteome</keyword>
<dbReference type="GO" id="GO:0016758">
    <property type="term" value="F:hexosyltransferase activity"/>
    <property type="evidence" value="ECO:0007669"/>
    <property type="project" value="UniProtKB-ARBA"/>
</dbReference>
<feature type="domain" description="Glycosyltransferase 2-like" evidence="1">
    <location>
        <begin position="7"/>
        <end position="146"/>
    </location>
</feature>
<reference evidence="3" key="1">
    <citation type="submission" date="2016-10" db="EMBL/GenBank/DDBJ databases">
        <authorList>
            <person name="Varghese N."/>
            <person name="Submissions S."/>
        </authorList>
    </citation>
    <scope>NUCLEOTIDE SEQUENCE [LARGE SCALE GENOMIC DNA]</scope>
    <source>
        <strain evidence="3">DSM 25730</strain>
    </source>
</reference>
<sequence>MKCPLVSIIIPTYNRAHIIGDTLNSILNQTYANWECIVINDHSTDSTLEIVNKFVKKDNRFSCYNLENGYLKGGNGARNYGFKLSQGDYVNWFDDDDVMLDNFLKSRIEAFTSSVNFVIGSHYTVNQNLENKTLQSLEIKSYLFKDYALWKLQLITNSILFRKSFLSEKILFNENLKRGQETELFTRLFFRARKESYKIINVPLFLYRQHETSKTQKNLSYVDDFQESKSIVSIQILKKSIKLRDSELVNIYYYNLINTFFKSLEKNHKVNSKYILDNLSKILRPNNSMLSFEIKIFGSLFLFISRGIYKFEKRWKSKTIKI</sequence>
<dbReference type="Proteomes" id="UP000199439">
    <property type="component" value="Unassembled WGS sequence"/>
</dbReference>
<dbReference type="InterPro" id="IPR001173">
    <property type="entry name" value="Glyco_trans_2-like"/>
</dbReference>
<dbReference type="EMBL" id="FOMI01000003">
    <property type="protein sequence ID" value="SFD02559.1"/>
    <property type="molecule type" value="Genomic_DNA"/>
</dbReference>
<evidence type="ECO:0000259" key="1">
    <source>
        <dbReference type="Pfam" id="PF00535"/>
    </source>
</evidence>
<dbReference type="STRING" id="870482.SAMN04487987_10320"/>
<dbReference type="OrthoDB" id="597270at2"/>
<dbReference type="RefSeq" id="WP_092849941.1">
    <property type="nucleotide sequence ID" value="NZ_FOMI01000003.1"/>
</dbReference>
<name>A0A1I1NY81_9FLAO</name>
<organism evidence="2 3">
    <name type="scientific">Algibacter pectinivorans</name>
    <dbReference type="NCBI Taxonomy" id="870482"/>
    <lineage>
        <taxon>Bacteria</taxon>
        <taxon>Pseudomonadati</taxon>
        <taxon>Bacteroidota</taxon>
        <taxon>Flavobacteriia</taxon>
        <taxon>Flavobacteriales</taxon>
        <taxon>Flavobacteriaceae</taxon>
        <taxon>Algibacter</taxon>
    </lineage>
</organism>
<gene>
    <name evidence="2" type="ORF">SAMN04487987_10320</name>
</gene>
<protein>
    <submittedName>
        <fullName evidence="2">Glycosyltransferase involved in cell wall bisynthesis</fullName>
    </submittedName>
</protein>
<dbReference type="PANTHER" id="PTHR22916:SF3">
    <property type="entry name" value="UDP-GLCNAC:BETAGAL BETA-1,3-N-ACETYLGLUCOSAMINYLTRANSFERASE-LIKE PROTEIN 1"/>
    <property type="match status" value="1"/>
</dbReference>
<dbReference type="PANTHER" id="PTHR22916">
    <property type="entry name" value="GLYCOSYLTRANSFERASE"/>
    <property type="match status" value="1"/>
</dbReference>
<accession>A0A1I1NY81</accession>
<evidence type="ECO:0000313" key="2">
    <source>
        <dbReference type="EMBL" id="SFD02559.1"/>
    </source>
</evidence>
<dbReference type="AlphaFoldDB" id="A0A1I1NY81"/>